<dbReference type="Gene3D" id="2.30.30.50">
    <property type="match status" value="1"/>
</dbReference>
<dbReference type="Proteomes" id="UP000198921">
    <property type="component" value="Unassembled WGS sequence"/>
</dbReference>
<evidence type="ECO:0000313" key="3">
    <source>
        <dbReference type="Proteomes" id="UP000198921"/>
    </source>
</evidence>
<dbReference type="InterPro" id="IPR008990">
    <property type="entry name" value="Elect_transpt_acc-like_dom_sf"/>
</dbReference>
<dbReference type="STRING" id="1137993.SAMN05660209_00215"/>
<sequence length="96" mass="10492">MADRFAPGDVVRTSTADPVWHTRLPRYARGAVGRVVELAGHHPLADDRARGRPGTAQAVYHVRFAAADLFGDGEHDVTVELWEDYLEPADEQGGTP</sequence>
<dbReference type="SUPFAM" id="SSF50090">
    <property type="entry name" value="Electron transport accessory proteins"/>
    <property type="match status" value="1"/>
</dbReference>
<dbReference type="EMBL" id="FNOT01000001">
    <property type="protein sequence ID" value="SDX34134.1"/>
    <property type="molecule type" value="Genomic_DNA"/>
</dbReference>
<evidence type="ECO:0000259" key="1">
    <source>
        <dbReference type="Pfam" id="PF02211"/>
    </source>
</evidence>
<organism evidence="2 3">
    <name type="scientific">Geodermatophilus africanus</name>
    <dbReference type="NCBI Taxonomy" id="1137993"/>
    <lineage>
        <taxon>Bacteria</taxon>
        <taxon>Bacillati</taxon>
        <taxon>Actinomycetota</taxon>
        <taxon>Actinomycetes</taxon>
        <taxon>Geodermatophilales</taxon>
        <taxon>Geodermatophilaceae</taxon>
        <taxon>Geodermatophilus</taxon>
    </lineage>
</organism>
<dbReference type="Pfam" id="PF02211">
    <property type="entry name" value="NHase_beta_C"/>
    <property type="match status" value="1"/>
</dbReference>
<dbReference type="OrthoDB" id="3478924at2"/>
<gene>
    <name evidence="2" type="ORF">SAMN05660209_00215</name>
</gene>
<protein>
    <submittedName>
        <fullName evidence="2">Nitrile hydratase beta subunit</fullName>
    </submittedName>
</protein>
<name>A0A1H3AYF0_9ACTN</name>
<feature type="domain" description="Nitrile hydratase beta subunit" evidence="1">
    <location>
        <begin position="3"/>
        <end position="88"/>
    </location>
</feature>
<keyword evidence="3" id="KW-1185">Reference proteome</keyword>
<dbReference type="InterPro" id="IPR024690">
    <property type="entry name" value="CN_hydtase_beta_dom_C"/>
</dbReference>
<proteinExistence type="predicted"/>
<dbReference type="AlphaFoldDB" id="A0A1H3AYF0"/>
<accession>A0A1H3AYF0</accession>
<dbReference type="RefSeq" id="WP_091150550.1">
    <property type="nucleotide sequence ID" value="NZ_FNOT01000001.1"/>
</dbReference>
<evidence type="ECO:0000313" key="2">
    <source>
        <dbReference type="EMBL" id="SDX34134.1"/>
    </source>
</evidence>
<reference evidence="3" key="1">
    <citation type="submission" date="2016-10" db="EMBL/GenBank/DDBJ databases">
        <authorList>
            <person name="Varghese N."/>
            <person name="Submissions S."/>
        </authorList>
    </citation>
    <scope>NUCLEOTIDE SEQUENCE [LARGE SCALE GENOMIC DNA]</scope>
    <source>
        <strain evidence="3">DSM 45422</strain>
    </source>
</reference>